<feature type="domain" description="SGNH hydrolase-type esterase" evidence="2">
    <location>
        <begin position="60"/>
        <end position="224"/>
    </location>
</feature>
<reference evidence="4" key="1">
    <citation type="journal article" date="2019" name="Int. J. Syst. Evol. Microbiol.">
        <title>The Global Catalogue of Microorganisms (GCM) 10K type strain sequencing project: providing services to taxonomists for standard genome sequencing and annotation.</title>
        <authorList>
            <consortium name="The Broad Institute Genomics Platform"/>
            <consortium name="The Broad Institute Genome Sequencing Center for Infectious Disease"/>
            <person name="Wu L."/>
            <person name="Ma J."/>
        </authorList>
    </citation>
    <scope>NUCLEOTIDE SEQUENCE [LARGE SCALE GENOMIC DNA]</scope>
    <source>
        <strain evidence="4">CECT 8655</strain>
    </source>
</reference>
<accession>A0ABV8RCZ1</accession>
<evidence type="ECO:0000256" key="1">
    <source>
        <dbReference type="SAM" id="Phobius"/>
    </source>
</evidence>
<dbReference type="Proteomes" id="UP001595826">
    <property type="component" value="Unassembled WGS sequence"/>
</dbReference>
<evidence type="ECO:0000313" key="4">
    <source>
        <dbReference type="Proteomes" id="UP001595826"/>
    </source>
</evidence>
<dbReference type="CDD" id="cd01822">
    <property type="entry name" value="Lysophospholipase_L1_like"/>
    <property type="match status" value="1"/>
</dbReference>
<dbReference type="InterPro" id="IPR013830">
    <property type="entry name" value="SGNH_hydro"/>
</dbReference>
<gene>
    <name evidence="3" type="ORF">ACFOWD_10350</name>
</gene>
<keyword evidence="4" id="KW-1185">Reference proteome</keyword>
<proteinExistence type="predicted"/>
<evidence type="ECO:0000259" key="2">
    <source>
        <dbReference type="Pfam" id="PF13472"/>
    </source>
</evidence>
<protein>
    <submittedName>
        <fullName evidence="3">Arylesterase</fullName>
    </submittedName>
</protein>
<keyword evidence="1" id="KW-1133">Transmembrane helix</keyword>
<dbReference type="SUPFAM" id="SSF52266">
    <property type="entry name" value="SGNH hydrolase"/>
    <property type="match status" value="1"/>
</dbReference>
<feature type="transmembrane region" description="Helical" evidence="1">
    <location>
        <begin position="6"/>
        <end position="27"/>
    </location>
</feature>
<dbReference type="Pfam" id="PF13472">
    <property type="entry name" value="Lipase_GDSL_2"/>
    <property type="match status" value="1"/>
</dbReference>
<dbReference type="InterPro" id="IPR008265">
    <property type="entry name" value="Lipase_GDSL_AS"/>
</dbReference>
<keyword evidence="1" id="KW-0812">Transmembrane</keyword>
<dbReference type="PROSITE" id="PS51257">
    <property type="entry name" value="PROKAR_LIPOPROTEIN"/>
    <property type="match status" value="1"/>
</dbReference>
<dbReference type="EMBL" id="JBHSCY010000002">
    <property type="protein sequence ID" value="MFC4269308.1"/>
    <property type="molecule type" value="Genomic_DNA"/>
</dbReference>
<dbReference type="Gene3D" id="3.40.50.1110">
    <property type="entry name" value="SGNH hydrolase"/>
    <property type="match status" value="1"/>
</dbReference>
<dbReference type="PANTHER" id="PTHR30383:SF24">
    <property type="entry name" value="THIOESTERASE 1_PROTEASE 1_LYSOPHOSPHOLIPASE L1"/>
    <property type="match status" value="1"/>
</dbReference>
<sequence>MKNTHIISHSIFLKFCYFSLIILLFSCKSDAQKTTTKKEVTTNVVSTKTEKTTNKKRIVVFGDSLTAGYGLEDVEDAYPGLLQQKIDSLQLGYTVINSGISGETTAGGKNRIDWVLNQKPSVFILELGANDGLRGVPLTETKMNLQYIIDAVKTKYPSTKIVLAGMQIPPNFGQDYTNEFKNIFPALAQKNQVALIPFLLENVGGIPSLNQSDGIHPTVKGHKILAKNVWEVLAPILK</sequence>
<organism evidence="3 4">
    <name type="scientific">Polaribacter marinivivus</name>
    <dbReference type="NCBI Taxonomy" id="1524260"/>
    <lineage>
        <taxon>Bacteria</taxon>
        <taxon>Pseudomonadati</taxon>
        <taxon>Bacteroidota</taxon>
        <taxon>Flavobacteriia</taxon>
        <taxon>Flavobacteriales</taxon>
        <taxon>Flavobacteriaceae</taxon>
    </lineage>
</organism>
<dbReference type="InterPro" id="IPR051532">
    <property type="entry name" value="Ester_Hydrolysis_Enzymes"/>
</dbReference>
<evidence type="ECO:0000313" key="3">
    <source>
        <dbReference type="EMBL" id="MFC4269308.1"/>
    </source>
</evidence>
<name>A0ABV8RCZ1_9FLAO</name>
<dbReference type="InterPro" id="IPR036514">
    <property type="entry name" value="SGNH_hydro_sf"/>
</dbReference>
<keyword evidence="1" id="KW-0472">Membrane</keyword>
<dbReference type="RefSeq" id="WP_377410335.1">
    <property type="nucleotide sequence ID" value="NZ_JBHSCY010000002.1"/>
</dbReference>
<dbReference type="PROSITE" id="PS01098">
    <property type="entry name" value="LIPASE_GDSL_SER"/>
    <property type="match status" value="1"/>
</dbReference>
<comment type="caution">
    <text evidence="3">The sequence shown here is derived from an EMBL/GenBank/DDBJ whole genome shotgun (WGS) entry which is preliminary data.</text>
</comment>
<dbReference type="PANTHER" id="PTHR30383">
    <property type="entry name" value="THIOESTERASE 1/PROTEASE 1/LYSOPHOSPHOLIPASE L1"/>
    <property type="match status" value="1"/>
</dbReference>